<protein>
    <submittedName>
        <fullName evidence="8">NAD(P)/FAD-dependent oxidoreductase</fullName>
    </submittedName>
</protein>
<name>A0A921AXA3_9BACT</name>
<dbReference type="RefSeq" id="WP_304122620.1">
    <property type="nucleotide sequence ID" value="NZ_DYZA01000162.1"/>
</dbReference>
<evidence type="ECO:0000259" key="7">
    <source>
        <dbReference type="Pfam" id="PF07992"/>
    </source>
</evidence>
<dbReference type="InterPro" id="IPR036188">
    <property type="entry name" value="FAD/NAD-bd_sf"/>
</dbReference>
<evidence type="ECO:0000256" key="1">
    <source>
        <dbReference type="ARBA" id="ARBA00009333"/>
    </source>
</evidence>
<evidence type="ECO:0000256" key="5">
    <source>
        <dbReference type="ARBA" id="ARBA00023157"/>
    </source>
</evidence>
<dbReference type="InterPro" id="IPR008255">
    <property type="entry name" value="Pyr_nucl-diS_OxRdtase_2_AS"/>
</dbReference>
<reference evidence="8" key="1">
    <citation type="journal article" date="2021" name="PeerJ">
        <title>Extensive microbial diversity within the chicken gut microbiome revealed by metagenomics and culture.</title>
        <authorList>
            <person name="Gilroy R."/>
            <person name="Ravi A."/>
            <person name="Getino M."/>
            <person name="Pursley I."/>
            <person name="Horton D.L."/>
            <person name="Alikhan N.F."/>
            <person name="Baker D."/>
            <person name="Gharbi K."/>
            <person name="Hall N."/>
            <person name="Watson M."/>
            <person name="Adriaenssens E.M."/>
            <person name="Foster-Nyarko E."/>
            <person name="Jarju S."/>
            <person name="Secka A."/>
            <person name="Antonio M."/>
            <person name="Oren A."/>
            <person name="Chaudhuri R.R."/>
            <person name="La Ragione R."/>
            <person name="Hildebrand F."/>
            <person name="Pallen M.J."/>
        </authorList>
    </citation>
    <scope>NUCLEOTIDE SEQUENCE</scope>
    <source>
        <strain evidence="8">ChiGjej2B2-19336</strain>
    </source>
</reference>
<evidence type="ECO:0000313" key="8">
    <source>
        <dbReference type="EMBL" id="HJD97570.1"/>
    </source>
</evidence>
<dbReference type="PROSITE" id="PS00573">
    <property type="entry name" value="PYRIDINE_REDOX_2"/>
    <property type="match status" value="1"/>
</dbReference>
<dbReference type="PANTHER" id="PTHR48105">
    <property type="entry name" value="THIOREDOXIN REDUCTASE 1-RELATED-RELATED"/>
    <property type="match status" value="1"/>
</dbReference>
<evidence type="ECO:0000313" key="9">
    <source>
        <dbReference type="Proteomes" id="UP000698963"/>
    </source>
</evidence>
<comment type="similarity">
    <text evidence="1">Belongs to the class-II pyridine nucleotide-disulfide oxidoreductase family.</text>
</comment>
<evidence type="ECO:0000256" key="4">
    <source>
        <dbReference type="ARBA" id="ARBA00023002"/>
    </source>
</evidence>
<organism evidence="8 9">
    <name type="scientific">Mailhella massiliensis</name>
    <dbReference type="NCBI Taxonomy" id="1903261"/>
    <lineage>
        <taxon>Bacteria</taxon>
        <taxon>Pseudomonadati</taxon>
        <taxon>Thermodesulfobacteriota</taxon>
        <taxon>Desulfovibrionia</taxon>
        <taxon>Desulfovibrionales</taxon>
        <taxon>Desulfovibrionaceae</taxon>
        <taxon>Mailhella</taxon>
    </lineage>
</organism>
<keyword evidence="6" id="KW-0676">Redox-active center</keyword>
<dbReference type="EMBL" id="DYZA01000162">
    <property type="protein sequence ID" value="HJD97570.1"/>
    <property type="molecule type" value="Genomic_DNA"/>
</dbReference>
<dbReference type="PRINTS" id="PR00368">
    <property type="entry name" value="FADPNR"/>
</dbReference>
<keyword evidence="4" id="KW-0560">Oxidoreductase</keyword>
<keyword evidence="3" id="KW-0274">FAD</keyword>
<comment type="caution">
    <text evidence="8">The sequence shown here is derived from an EMBL/GenBank/DDBJ whole genome shotgun (WGS) entry which is preliminary data.</text>
</comment>
<proteinExistence type="inferred from homology"/>
<dbReference type="Gene3D" id="3.50.50.60">
    <property type="entry name" value="FAD/NAD(P)-binding domain"/>
    <property type="match status" value="2"/>
</dbReference>
<reference evidence="8" key="2">
    <citation type="submission" date="2021-09" db="EMBL/GenBank/DDBJ databases">
        <authorList>
            <person name="Gilroy R."/>
        </authorList>
    </citation>
    <scope>NUCLEOTIDE SEQUENCE</scope>
    <source>
        <strain evidence="8">ChiGjej2B2-19336</strain>
    </source>
</reference>
<gene>
    <name evidence="8" type="ORF">K8W16_07990</name>
</gene>
<keyword evidence="5" id="KW-1015">Disulfide bond</keyword>
<dbReference type="SUPFAM" id="SSF51905">
    <property type="entry name" value="FAD/NAD(P)-binding domain"/>
    <property type="match status" value="1"/>
</dbReference>
<dbReference type="Proteomes" id="UP000698963">
    <property type="component" value="Unassembled WGS sequence"/>
</dbReference>
<evidence type="ECO:0000256" key="2">
    <source>
        <dbReference type="ARBA" id="ARBA00022630"/>
    </source>
</evidence>
<dbReference type="AlphaFoldDB" id="A0A921AXA3"/>
<evidence type="ECO:0000256" key="3">
    <source>
        <dbReference type="ARBA" id="ARBA00022827"/>
    </source>
</evidence>
<dbReference type="PRINTS" id="PR00469">
    <property type="entry name" value="PNDRDTASEII"/>
</dbReference>
<keyword evidence="2" id="KW-0285">Flavoprotein</keyword>
<feature type="domain" description="FAD/NAD(P)-binding" evidence="7">
    <location>
        <begin position="4"/>
        <end position="289"/>
    </location>
</feature>
<dbReference type="Pfam" id="PF07992">
    <property type="entry name" value="Pyr_redox_2"/>
    <property type="match status" value="1"/>
</dbReference>
<dbReference type="InterPro" id="IPR023753">
    <property type="entry name" value="FAD/NAD-binding_dom"/>
</dbReference>
<evidence type="ECO:0000256" key="6">
    <source>
        <dbReference type="ARBA" id="ARBA00023284"/>
    </source>
</evidence>
<dbReference type="InterPro" id="IPR050097">
    <property type="entry name" value="Ferredoxin-NADP_redctase_2"/>
</dbReference>
<sequence length="303" mass="32551">MKSFDLIIIGGGVCGMTAAIYAARANLSVGILEEQVCGGLVNWTNTVENMPSYKSIHGLDLMEKCRDHVEALGVTIEEVDKVTAADFSGPVKKLSTAMGENYEAKAVIIATGRRPRPFPVETDFENIHYCSVCDGTPYKGRDIIVMGGGNSGFDESLYLISLGVNAIHIVETFPSCIAAPATQDQARATGKIRVSTSTDIVSVTPLASGRGLVRLRDKESGTEYDEETDGIFCFIGQNPNTTIFKGMLPMEKGYLVTDEDMGTGTPGIFAAGDVRTKKYRQITTAMADGTIAAMEAARYLRTC</sequence>
<accession>A0A921AXA3</accession>
<dbReference type="GO" id="GO:0016668">
    <property type="term" value="F:oxidoreductase activity, acting on a sulfur group of donors, NAD(P) as acceptor"/>
    <property type="evidence" value="ECO:0007669"/>
    <property type="project" value="UniProtKB-ARBA"/>
</dbReference>